<accession>A0ABU3V1H0</accession>
<organism evidence="1 2">
    <name type="scientific">Streptomyces mirabilis</name>
    <dbReference type="NCBI Taxonomy" id="68239"/>
    <lineage>
        <taxon>Bacteria</taxon>
        <taxon>Bacillati</taxon>
        <taxon>Actinomycetota</taxon>
        <taxon>Actinomycetes</taxon>
        <taxon>Kitasatosporales</taxon>
        <taxon>Streptomycetaceae</taxon>
        <taxon>Streptomyces</taxon>
    </lineage>
</organism>
<dbReference type="Proteomes" id="UP001257627">
    <property type="component" value="Unassembled WGS sequence"/>
</dbReference>
<dbReference type="RefSeq" id="WP_143614136.1">
    <property type="nucleotide sequence ID" value="NZ_CP107955.1"/>
</dbReference>
<protein>
    <recommendedName>
        <fullName evidence="3">DUF1877 family protein</fullName>
    </recommendedName>
</protein>
<evidence type="ECO:0000313" key="2">
    <source>
        <dbReference type="Proteomes" id="UP001257627"/>
    </source>
</evidence>
<name>A0ABU3V1H0_9ACTN</name>
<evidence type="ECO:0000313" key="1">
    <source>
        <dbReference type="EMBL" id="MDU9000020.1"/>
    </source>
</evidence>
<comment type="caution">
    <text evidence="1">The sequence shown here is derived from an EMBL/GenBank/DDBJ whole genome shotgun (WGS) entry which is preliminary data.</text>
</comment>
<reference evidence="1 2" key="1">
    <citation type="submission" date="2023-02" db="EMBL/GenBank/DDBJ databases">
        <authorList>
            <person name="Maleckis M."/>
        </authorList>
    </citation>
    <scope>NUCLEOTIDE SEQUENCE [LARGE SCALE GENOMIC DNA]</scope>
    <source>
        <strain evidence="1 2">P8-A2</strain>
    </source>
</reference>
<sequence length="149" mass="16036">MGVIYGYFAAADDDDAVRAMMREDDEPTATGYDGFDVNGMDPTVDLLPAEVILSGRSAETIQADPRYGHLLATADDGQLLCLSLTDALRDALAAADRGSLHHVAQVWAASDVFPTPPDPQGLAEFLEQAIDLAGRAVERGHRLYCWICV</sequence>
<dbReference type="EMBL" id="JARAKF010000001">
    <property type="protein sequence ID" value="MDU9000020.1"/>
    <property type="molecule type" value="Genomic_DNA"/>
</dbReference>
<gene>
    <name evidence="1" type="ORF">PU648_48450</name>
</gene>
<evidence type="ECO:0008006" key="3">
    <source>
        <dbReference type="Google" id="ProtNLM"/>
    </source>
</evidence>
<keyword evidence="2" id="KW-1185">Reference proteome</keyword>
<proteinExistence type="predicted"/>